<sequence>MPIRLQHSSRSSQKQL</sequence>
<keyword evidence="2" id="KW-1185">Reference proteome</keyword>
<comment type="caution">
    <text evidence="1">The sequence shown here is derived from an EMBL/GenBank/DDBJ whole genome shotgun (WGS) entry which is preliminary data.</text>
</comment>
<accession>A0AAV2YNJ1</accession>
<dbReference type="EMBL" id="DAKRPA010000230">
    <property type="protein sequence ID" value="DAZ94842.1"/>
    <property type="molecule type" value="Genomic_DNA"/>
</dbReference>
<gene>
    <name evidence="1" type="ORF">N0F65_012531</name>
</gene>
<reference evidence="1" key="2">
    <citation type="journal article" date="2023" name="Microbiol Resour">
        <title>Decontamination and Annotation of the Draft Genome Sequence of the Oomycete Lagenidium giganteum ARSEF 373.</title>
        <authorList>
            <person name="Morgan W.R."/>
            <person name="Tartar A."/>
        </authorList>
    </citation>
    <scope>NUCLEOTIDE SEQUENCE</scope>
    <source>
        <strain evidence="1">ARSEF 373</strain>
    </source>
</reference>
<name>A0AAV2YNJ1_9STRA</name>
<dbReference type="Proteomes" id="UP001146120">
    <property type="component" value="Unassembled WGS sequence"/>
</dbReference>
<evidence type="ECO:0000313" key="1">
    <source>
        <dbReference type="EMBL" id="DAZ94842.1"/>
    </source>
</evidence>
<reference evidence="1" key="1">
    <citation type="submission" date="2022-11" db="EMBL/GenBank/DDBJ databases">
        <authorList>
            <person name="Morgan W.R."/>
            <person name="Tartar A."/>
        </authorList>
    </citation>
    <scope>NUCLEOTIDE SEQUENCE</scope>
    <source>
        <strain evidence="1">ARSEF 373</strain>
    </source>
</reference>
<dbReference type="AlphaFoldDB" id="A0AAV2YNJ1"/>
<evidence type="ECO:0000313" key="2">
    <source>
        <dbReference type="Proteomes" id="UP001146120"/>
    </source>
</evidence>
<organism evidence="1 2">
    <name type="scientific">Lagenidium giganteum</name>
    <dbReference type="NCBI Taxonomy" id="4803"/>
    <lineage>
        <taxon>Eukaryota</taxon>
        <taxon>Sar</taxon>
        <taxon>Stramenopiles</taxon>
        <taxon>Oomycota</taxon>
        <taxon>Peronosporomycetes</taxon>
        <taxon>Pythiales</taxon>
        <taxon>Pythiaceae</taxon>
    </lineage>
</organism>
<protein>
    <submittedName>
        <fullName evidence="1">Uncharacterized protein</fullName>
    </submittedName>
</protein>
<proteinExistence type="predicted"/>